<keyword evidence="1" id="KW-0472">Membrane</keyword>
<accession>A0A975BCM2</accession>
<dbReference type="AlphaFoldDB" id="A0A975BCM2"/>
<evidence type="ECO:0000313" key="4">
    <source>
        <dbReference type="Proteomes" id="UP000663720"/>
    </source>
</evidence>
<evidence type="ECO:0000256" key="2">
    <source>
        <dbReference type="SAM" id="SignalP"/>
    </source>
</evidence>
<feature type="chain" id="PRO_5037146716" evidence="2">
    <location>
        <begin position="23"/>
        <end position="58"/>
    </location>
</feature>
<dbReference type="RefSeq" id="WP_207688791.1">
    <property type="nucleotide sequence ID" value="NZ_CP061799.1"/>
</dbReference>
<organism evidence="3 4">
    <name type="scientific">Desulfonema limicola</name>
    <dbReference type="NCBI Taxonomy" id="45656"/>
    <lineage>
        <taxon>Bacteria</taxon>
        <taxon>Pseudomonadati</taxon>
        <taxon>Thermodesulfobacteriota</taxon>
        <taxon>Desulfobacteria</taxon>
        <taxon>Desulfobacterales</taxon>
        <taxon>Desulfococcaceae</taxon>
        <taxon>Desulfonema</taxon>
    </lineage>
</organism>
<evidence type="ECO:0000256" key="1">
    <source>
        <dbReference type="SAM" id="Phobius"/>
    </source>
</evidence>
<keyword evidence="2" id="KW-0732">Signal</keyword>
<dbReference type="Proteomes" id="UP000663720">
    <property type="component" value="Chromosome"/>
</dbReference>
<reference evidence="3" key="1">
    <citation type="journal article" date="2021" name="Microb. Physiol.">
        <title>Proteogenomic Insights into the Physiology of Marine, Sulfate-Reducing, Filamentous Desulfonema limicola and Desulfonema magnum.</title>
        <authorList>
            <person name="Schnaars V."/>
            <person name="Wohlbrand L."/>
            <person name="Scheve S."/>
            <person name="Hinrichs C."/>
            <person name="Reinhardt R."/>
            <person name="Rabus R."/>
        </authorList>
    </citation>
    <scope>NUCLEOTIDE SEQUENCE</scope>
    <source>
        <strain evidence="3">5ac10</strain>
    </source>
</reference>
<dbReference type="KEGG" id="dli:dnl_53070"/>
<keyword evidence="1" id="KW-1133">Transmembrane helix</keyword>
<sequence>MKKLISLYTMLFIVILSSIASAVSGSFINTGANESTYMIMIGIGLFLLAGISRIYKES</sequence>
<gene>
    <name evidence="3" type="ORF">dnl_53070</name>
</gene>
<keyword evidence="4" id="KW-1185">Reference proteome</keyword>
<dbReference type="EMBL" id="CP061799">
    <property type="protein sequence ID" value="QTA82921.1"/>
    <property type="molecule type" value="Genomic_DNA"/>
</dbReference>
<proteinExistence type="predicted"/>
<protein>
    <submittedName>
        <fullName evidence="3">Uncharacterized protein</fullName>
    </submittedName>
</protein>
<feature type="transmembrane region" description="Helical" evidence="1">
    <location>
        <begin position="35"/>
        <end position="55"/>
    </location>
</feature>
<keyword evidence="1" id="KW-0812">Transmembrane</keyword>
<name>A0A975BCM2_9BACT</name>
<evidence type="ECO:0000313" key="3">
    <source>
        <dbReference type="EMBL" id="QTA82921.1"/>
    </source>
</evidence>
<feature type="signal peptide" evidence="2">
    <location>
        <begin position="1"/>
        <end position="22"/>
    </location>
</feature>